<dbReference type="PROSITE" id="PS50005">
    <property type="entry name" value="TPR"/>
    <property type="match status" value="1"/>
</dbReference>
<comment type="similarity">
    <text evidence="2">Belongs to the glycosyltransferase 41 family. O-GlcNAc transferase subfamily.</text>
</comment>
<reference evidence="10 11" key="1">
    <citation type="submission" date="2018-12" db="EMBL/GenBank/DDBJ databases">
        <authorList>
            <person name="Yang Y."/>
        </authorList>
    </citation>
    <scope>NUCLEOTIDE SEQUENCE [LARGE SCALE GENOMIC DNA]</scope>
    <source>
        <strain evidence="10 11">GSF71</strain>
    </source>
</reference>
<keyword evidence="7 8" id="KW-0802">TPR repeat</keyword>
<organism evidence="10 11">
    <name type="scientific">Azospirillum doebereinerae</name>
    <dbReference type="NCBI Taxonomy" id="92933"/>
    <lineage>
        <taxon>Bacteria</taxon>
        <taxon>Pseudomonadati</taxon>
        <taxon>Pseudomonadota</taxon>
        <taxon>Alphaproteobacteria</taxon>
        <taxon>Rhodospirillales</taxon>
        <taxon>Azospirillaceae</taxon>
        <taxon>Azospirillum</taxon>
    </lineage>
</organism>
<evidence type="ECO:0000256" key="3">
    <source>
        <dbReference type="ARBA" id="ARBA00011970"/>
    </source>
</evidence>
<keyword evidence="5" id="KW-0808">Transferase</keyword>
<comment type="pathway">
    <text evidence="1">Protein modification; protein glycosylation.</text>
</comment>
<accession>A0A433J2M6</accession>
<evidence type="ECO:0000256" key="5">
    <source>
        <dbReference type="ARBA" id="ARBA00022679"/>
    </source>
</evidence>
<feature type="repeat" description="TPR" evidence="8">
    <location>
        <begin position="312"/>
        <end position="345"/>
    </location>
</feature>
<protein>
    <recommendedName>
        <fullName evidence="3">protein O-GlcNAc transferase</fullName>
        <ecNumber evidence="3">2.4.1.255</ecNumber>
    </recommendedName>
</protein>
<dbReference type="Gene3D" id="3.40.50.11380">
    <property type="match status" value="1"/>
</dbReference>
<dbReference type="InterPro" id="IPR051939">
    <property type="entry name" value="Glycosyltr_41/O-GlcNAc_trsf"/>
</dbReference>
<dbReference type="EC" id="2.4.1.255" evidence="3"/>
<keyword evidence="4" id="KW-0328">Glycosyltransferase</keyword>
<gene>
    <name evidence="10" type="ORF">EJ913_24260</name>
</gene>
<dbReference type="SUPFAM" id="SSF48452">
    <property type="entry name" value="TPR-like"/>
    <property type="match status" value="2"/>
</dbReference>
<evidence type="ECO:0000313" key="10">
    <source>
        <dbReference type="EMBL" id="RUQ65963.1"/>
    </source>
</evidence>
<dbReference type="InterPro" id="IPR029489">
    <property type="entry name" value="OGT/SEC/SPY_C"/>
</dbReference>
<sequence length="794" mass="85189">MASIGEALGIALDLHQAGRVDEARTLYGRILDADPQQADAHHLLGVLLGQCGDSDGAGASIARAVALNPARSDFHLNLANLRRASAAIDDAGRHYAHALALRPDNPEAAARLGAIRAGQGVEEPALALADSVLDNAQAVSVEALTALGIAIGRFDGREETAAALLDRSAAREPASAAVQAQLGLLRQRQGRLDAAAVHYRAALRQRAEFPAVLNALGALALDAGRLDEATACFTRQAASDPADPEPYRWLGRLHRSRGRSGEAASVLAQAEALAPGDRDTGVALAVTLLTLKRPDEAEAVLAALAGAGPDDPLVLYNLGQARAARKDPDAALAAFRLAVALAPDVGDLLHALGNGLTGIGCARQGARWLERALPLGGERVDWHRSAMLAVLYVPGVDPERRFALHRRLEMVTAAPAPLARPSVTPDPERRLRVGYLTSDLRAFQPIARNTLPLFENRDRAGFEVTVYAHVLEPDGTTQRFRALSDRWRDIAQLDDATVASLIRDDGIDVLVALGIRFDHNRPQVCRYRPAPVQVGFHDAATSGLSEIGYIVTDRVMTPRHGTERFTERPLRLPSFYLAAIPADAPPVGPPPMLRDGVTRFGCFNNPAKISDETLDLWARVMGAVPDSVLVLNYLDAYRSRRCVGRIRDRLAAGGIDPERLRIGPTEIEHPAAHLARYAGIDIALDPFPFCGSTTTFEALAMGVPVVTLPQDTMVSRWSASMLRALGLDELVAGSGDAYVAIAAALAGDPARLSALRAGLRGRLAASPLCDGRRRARQMERLYRAVWRRWCRQQG</sequence>
<dbReference type="RefSeq" id="WP_127002769.1">
    <property type="nucleotide sequence ID" value="NZ_JBNPXW010000011.1"/>
</dbReference>
<dbReference type="OrthoDB" id="146908at2"/>
<dbReference type="InterPro" id="IPR019734">
    <property type="entry name" value="TPR_rpt"/>
</dbReference>
<dbReference type="InterPro" id="IPR011990">
    <property type="entry name" value="TPR-like_helical_dom_sf"/>
</dbReference>
<dbReference type="GO" id="GO:0097363">
    <property type="term" value="F:protein O-acetylglucosaminyltransferase activity"/>
    <property type="evidence" value="ECO:0007669"/>
    <property type="project" value="UniProtKB-EC"/>
</dbReference>
<dbReference type="Gene3D" id="1.25.40.10">
    <property type="entry name" value="Tetratricopeptide repeat domain"/>
    <property type="match status" value="2"/>
</dbReference>
<evidence type="ECO:0000259" key="9">
    <source>
        <dbReference type="Pfam" id="PF13844"/>
    </source>
</evidence>
<evidence type="ECO:0000256" key="4">
    <source>
        <dbReference type="ARBA" id="ARBA00022676"/>
    </source>
</evidence>
<proteinExistence type="inferred from homology"/>
<evidence type="ECO:0000313" key="11">
    <source>
        <dbReference type="Proteomes" id="UP000280346"/>
    </source>
</evidence>
<evidence type="ECO:0000256" key="7">
    <source>
        <dbReference type="ARBA" id="ARBA00022803"/>
    </source>
</evidence>
<dbReference type="SMART" id="SM00028">
    <property type="entry name" value="TPR"/>
    <property type="match status" value="7"/>
</dbReference>
<dbReference type="Gene3D" id="3.40.50.2000">
    <property type="entry name" value="Glycogen Phosphorylase B"/>
    <property type="match status" value="1"/>
</dbReference>
<evidence type="ECO:0000256" key="8">
    <source>
        <dbReference type="PROSITE-ProRule" id="PRU00339"/>
    </source>
</evidence>
<evidence type="ECO:0000256" key="2">
    <source>
        <dbReference type="ARBA" id="ARBA00005386"/>
    </source>
</evidence>
<dbReference type="EMBL" id="RZIJ01000024">
    <property type="protein sequence ID" value="RUQ65963.1"/>
    <property type="molecule type" value="Genomic_DNA"/>
</dbReference>
<keyword evidence="11" id="KW-1185">Reference proteome</keyword>
<feature type="domain" description="O-GlcNAc transferase C-terminal" evidence="9">
    <location>
        <begin position="599"/>
        <end position="777"/>
    </location>
</feature>
<feature type="domain" description="O-GlcNAc transferase C-terminal" evidence="9">
    <location>
        <begin position="423"/>
        <end position="573"/>
    </location>
</feature>
<dbReference type="Proteomes" id="UP000280346">
    <property type="component" value="Unassembled WGS sequence"/>
</dbReference>
<comment type="caution">
    <text evidence="10">The sequence shown here is derived from an EMBL/GenBank/DDBJ whole genome shotgun (WGS) entry which is preliminary data.</text>
</comment>
<name>A0A433J2M6_9PROT</name>
<keyword evidence="6" id="KW-0677">Repeat</keyword>
<dbReference type="Pfam" id="PF13844">
    <property type="entry name" value="Glyco_transf_41"/>
    <property type="match status" value="2"/>
</dbReference>
<dbReference type="AlphaFoldDB" id="A0A433J2M6"/>
<dbReference type="PANTHER" id="PTHR44835">
    <property type="entry name" value="UDP-N-ACETYLGLUCOSAMINE--PEPTIDE N-ACETYLGLUCOSAMINYLTRANSFERASE SPINDLY-RELATED"/>
    <property type="match status" value="1"/>
</dbReference>
<evidence type="ECO:0000256" key="6">
    <source>
        <dbReference type="ARBA" id="ARBA00022737"/>
    </source>
</evidence>
<dbReference type="SUPFAM" id="SSF53756">
    <property type="entry name" value="UDP-Glycosyltransferase/glycogen phosphorylase"/>
    <property type="match status" value="1"/>
</dbReference>
<dbReference type="PANTHER" id="PTHR44835:SF1">
    <property type="entry name" value="PROTEIN O-GLCNAC TRANSFERASE"/>
    <property type="match status" value="1"/>
</dbReference>
<evidence type="ECO:0000256" key="1">
    <source>
        <dbReference type="ARBA" id="ARBA00004922"/>
    </source>
</evidence>
<dbReference type="Pfam" id="PF14559">
    <property type="entry name" value="TPR_19"/>
    <property type="match status" value="3"/>
</dbReference>